<name>A0A1R3T417_9BACT</name>
<dbReference type="InterPro" id="IPR005532">
    <property type="entry name" value="SUMF_dom"/>
</dbReference>
<organism evidence="2 3">
    <name type="scientific">Proteiniphilum saccharofermentans</name>
    <dbReference type="NCBI Taxonomy" id="1642647"/>
    <lineage>
        <taxon>Bacteria</taxon>
        <taxon>Pseudomonadati</taxon>
        <taxon>Bacteroidota</taxon>
        <taxon>Bacteroidia</taxon>
        <taxon>Bacteroidales</taxon>
        <taxon>Dysgonomonadaceae</taxon>
        <taxon>Proteiniphilum</taxon>
    </lineage>
</organism>
<evidence type="ECO:0000313" key="3">
    <source>
        <dbReference type="Proteomes" id="UP000187464"/>
    </source>
</evidence>
<dbReference type="InterPro" id="IPR016187">
    <property type="entry name" value="CTDL_fold"/>
</dbReference>
<dbReference type="PANTHER" id="PTHR23150:SF19">
    <property type="entry name" value="FORMYLGLYCINE-GENERATING ENZYME"/>
    <property type="match status" value="1"/>
</dbReference>
<dbReference type="PANTHER" id="PTHR23150">
    <property type="entry name" value="SULFATASE MODIFYING FACTOR 1, 2"/>
    <property type="match status" value="1"/>
</dbReference>
<dbReference type="Pfam" id="PF03781">
    <property type="entry name" value="FGE-sulfatase"/>
    <property type="match status" value="1"/>
</dbReference>
<reference evidence="2 3" key="1">
    <citation type="submission" date="2016-08" db="EMBL/GenBank/DDBJ databases">
        <authorList>
            <person name="Seilhamer J.J."/>
        </authorList>
    </citation>
    <scope>NUCLEOTIDE SEQUENCE [LARGE SCALE GENOMIC DNA]</scope>
    <source>
        <strain evidence="2">M3/6</strain>
    </source>
</reference>
<dbReference type="KEGG" id="psac:PSM36_3161"/>
<dbReference type="Proteomes" id="UP000187464">
    <property type="component" value="Chromosome I"/>
</dbReference>
<protein>
    <submittedName>
        <fullName evidence="2">Sulfatase-modifying factor protein</fullName>
    </submittedName>
</protein>
<dbReference type="Gene3D" id="3.90.1580.10">
    <property type="entry name" value="paralog of FGE (formylglycine-generating enzyme)"/>
    <property type="match status" value="1"/>
</dbReference>
<proteinExistence type="predicted"/>
<feature type="domain" description="Sulfatase-modifying factor enzyme-like" evidence="1">
    <location>
        <begin position="683"/>
        <end position="932"/>
    </location>
</feature>
<gene>
    <name evidence="2" type="ORF">PSM36_3161</name>
</gene>
<dbReference type="InterPro" id="IPR051043">
    <property type="entry name" value="Sulfatase_Mod_Factor_Kinase"/>
</dbReference>
<dbReference type="AlphaFoldDB" id="A0A1R3T417"/>
<dbReference type="GO" id="GO:0120147">
    <property type="term" value="F:formylglycine-generating oxidase activity"/>
    <property type="evidence" value="ECO:0007669"/>
    <property type="project" value="TreeGrafter"/>
</dbReference>
<accession>A0A1R3T417</accession>
<dbReference type="EMBL" id="LT605205">
    <property type="protein sequence ID" value="SCD21950.1"/>
    <property type="molecule type" value="Genomic_DNA"/>
</dbReference>
<evidence type="ECO:0000259" key="1">
    <source>
        <dbReference type="Pfam" id="PF03781"/>
    </source>
</evidence>
<sequence>MENFKKLLVIIFLIVCSIHPLCSQSLESIRFNEGSHLSIQSIEPGIIFPEELPLATYQIGKTEYSTVTSSGIMDVSFLMQTSQLGIQGMISFKNISADTLILHNVVPLGRSEKNVYITGKGSHGLSRTYLFRPDHEPLNVILPDNAWELGFTCAETGGEDHIAALVRRENKSLKNGNLRRFETILYPDGIIEYNFWLDKYKGDWQNGLKLMFQDRLLYDVPVGTFDNSLIERDDLKWIRDCFAVNLMMTWDKRFFDYEDNSFHVQQYLEKMKSLMGGYDVYGIWPTWPALGMDQRNQWDMFRDLPGGYTKLREISDLCHKMGTYFFLCYNPWDESTRSDEGHFDGMTNITGIADIDGFVLDTKGGSSVELQNAVDAARKGVVMYSEGMAVPRDMQGIASGRVHNALYYPPVLNLNKFIKPDFAIFRVAEEAREPIKREFNLSFFNGYGTEINSFPPGRFEWSDQQMQYWGKLLMIQRENSTNFFQYDFIPLIPTSVDSIYVNRWATETKTIYTILNLRPAGYDGNLFQVENEDACHFVDLCKHEEAIVNKIGDKDYIQIKIDAFNCFNLGTNNESSVSAIARFPKLLSVVLSGDKLSFSSQKGDKIRIWSGEPGYENIPAEYDTKLHTIRLQDVFPDKEGKFVIQAFEGKELIDERVIHITPGTARLISETKITEKVETAPIGMVTIPAGIFKCDSYRVGDSFIPYPDNLTSRGEEISMKKFFMDQYPVTNTQYKEFLEATNYQPKDTTNFLKHWINKQIPKGQENYPVIYVTLEDAKAYATWAGKRIPSEIEWQYAAQTGNGNEWPWIQETPVEREEEFITNTLSVWKIKGIDSTRCNLGDGSLYPVGKYEKGKNPYGLYDLVGCVWQLTNDVYDNTTYRYIMIKGGSYFSPKSSFWYVQGGPRELNFRQYLLRVSPSFERKATVGFRCVKDAR</sequence>
<dbReference type="RefSeq" id="WP_076931680.1">
    <property type="nucleotide sequence ID" value="NZ_LT605205.1"/>
</dbReference>
<dbReference type="SUPFAM" id="SSF56436">
    <property type="entry name" value="C-type lectin-like"/>
    <property type="match status" value="1"/>
</dbReference>
<evidence type="ECO:0000313" key="2">
    <source>
        <dbReference type="EMBL" id="SCD21950.1"/>
    </source>
</evidence>
<dbReference type="InterPro" id="IPR042095">
    <property type="entry name" value="SUMF_sf"/>
</dbReference>
<dbReference type="STRING" id="1642647.PSM36_3161"/>
<keyword evidence="3" id="KW-1185">Reference proteome</keyword>